<evidence type="ECO:0000256" key="5">
    <source>
        <dbReference type="ARBA" id="ARBA00022692"/>
    </source>
</evidence>
<evidence type="ECO:0000256" key="4">
    <source>
        <dbReference type="ARBA" id="ARBA00022475"/>
    </source>
</evidence>
<feature type="transmembrane region" description="Helical" evidence="8">
    <location>
        <begin position="172"/>
        <end position="190"/>
    </location>
</feature>
<dbReference type="InterPro" id="IPR002781">
    <property type="entry name" value="TM_pro_TauE-like"/>
</dbReference>
<evidence type="ECO:0000256" key="7">
    <source>
        <dbReference type="ARBA" id="ARBA00023136"/>
    </source>
</evidence>
<evidence type="ECO:0000256" key="1">
    <source>
        <dbReference type="ARBA" id="ARBA00004651"/>
    </source>
</evidence>
<dbReference type="AlphaFoldDB" id="A0A4R1NSU4"/>
<keyword evidence="4 8" id="KW-1003">Cell membrane</keyword>
<feature type="transmembrane region" description="Helical" evidence="8">
    <location>
        <begin position="196"/>
        <end position="217"/>
    </location>
</feature>
<evidence type="ECO:0000256" key="6">
    <source>
        <dbReference type="ARBA" id="ARBA00022989"/>
    </source>
</evidence>
<evidence type="ECO:0000256" key="3">
    <source>
        <dbReference type="ARBA" id="ARBA00022448"/>
    </source>
</evidence>
<evidence type="ECO:0000256" key="8">
    <source>
        <dbReference type="RuleBase" id="RU363041"/>
    </source>
</evidence>
<dbReference type="Proteomes" id="UP000295673">
    <property type="component" value="Unassembled WGS sequence"/>
</dbReference>
<dbReference type="InterPro" id="IPR052017">
    <property type="entry name" value="TSUP"/>
</dbReference>
<keyword evidence="6 8" id="KW-1133">Transmembrane helix</keyword>
<evidence type="ECO:0000313" key="10">
    <source>
        <dbReference type="Proteomes" id="UP000295673"/>
    </source>
</evidence>
<sequence>MSPETFLLIFLAFGLGGILKGATGTGAPFLAVPIMSLLVNVPFAVAVFLLPNIASNTLQVIRYRHDFPPGRFALKFAGAAMLGAGIGTVLLSKVDGAILSKILAVIVFAYIWFRLKNPEWHLPMALAHKLAVPIGTVGGIFQGAVGLSAPVSVTFMNAVPLKRRQFISAMSLYFLAMALAQFPAQIALGIMTMERFGYSLVAIAPLVLSMPIGDALGRRISKRTFDRVILTILTLLACRLIL</sequence>
<accession>A0A4R1NSU4</accession>
<comment type="subcellular location">
    <subcellularLocation>
        <location evidence="1 8">Cell membrane</location>
        <topology evidence="1 8">Multi-pass membrane protein</topology>
    </subcellularLocation>
</comment>
<comment type="similarity">
    <text evidence="2 8">Belongs to the 4-toluene sulfonate uptake permease (TSUP) (TC 2.A.102) family.</text>
</comment>
<dbReference type="PANTHER" id="PTHR30269:SF32">
    <property type="entry name" value="MEMBRANE TRANSPORTER PROTEIN-RELATED"/>
    <property type="match status" value="1"/>
</dbReference>
<gene>
    <name evidence="9" type="ORF">BXY66_0375</name>
</gene>
<comment type="caution">
    <text evidence="9">The sequence shown here is derived from an EMBL/GenBank/DDBJ whole genome shotgun (WGS) entry which is preliminary data.</text>
</comment>
<organism evidence="9 10">
    <name type="scientific">Shimia isoporae</name>
    <dbReference type="NCBI Taxonomy" id="647720"/>
    <lineage>
        <taxon>Bacteria</taxon>
        <taxon>Pseudomonadati</taxon>
        <taxon>Pseudomonadota</taxon>
        <taxon>Alphaproteobacteria</taxon>
        <taxon>Rhodobacterales</taxon>
        <taxon>Roseobacteraceae</taxon>
    </lineage>
</organism>
<feature type="transmembrane region" description="Helical" evidence="8">
    <location>
        <begin position="97"/>
        <end position="115"/>
    </location>
</feature>
<keyword evidence="3" id="KW-0813">Transport</keyword>
<evidence type="ECO:0000256" key="2">
    <source>
        <dbReference type="ARBA" id="ARBA00009142"/>
    </source>
</evidence>
<name>A0A4R1NSU4_9RHOB</name>
<keyword evidence="7 8" id="KW-0472">Membrane</keyword>
<keyword evidence="10" id="KW-1185">Reference proteome</keyword>
<protein>
    <recommendedName>
        <fullName evidence="8">Probable membrane transporter protein</fullName>
    </recommendedName>
</protein>
<dbReference type="GO" id="GO:0005886">
    <property type="term" value="C:plasma membrane"/>
    <property type="evidence" value="ECO:0007669"/>
    <property type="project" value="UniProtKB-SubCell"/>
</dbReference>
<dbReference type="Pfam" id="PF01925">
    <property type="entry name" value="TauE"/>
    <property type="match status" value="1"/>
</dbReference>
<evidence type="ECO:0000313" key="9">
    <source>
        <dbReference type="EMBL" id="TCL08338.1"/>
    </source>
</evidence>
<dbReference type="EMBL" id="SMGR01000001">
    <property type="protein sequence ID" value="TCL08338.1"/>
    <property type="molecule type" value="Genomic_DNA"/>
</dbReference>
<dbReference type="PANTHER" id="PTHR30269">
    <property type="entry name" value="TRANSMEMBRANE PROTEIN YFCA"/>
    <property type="match status" value="1"/>
</dbReference>
<reference evidence="9 10" key="1">
    <citation type="submission" date="2019-03" db="EMBL/GenBank/DDBJ databases">
        <title>Genomic Encyclopedia of Archaeal and Bacterial Type Strains, Phase II (KMG-II): from individual species to whole genera.</title>
        <authorList>
            <person name="Goeker M."/>
        </authorList>
    </citation>
    <scope>NUCLEOTIDE SEQUENCE [LARGE SCALE GENOMIC DNA]</scope>
    <source>
        <strain evidence="9 10">DSM 26433</strain>
    </source>
</reference>
<keyword evidence="5 8" id="KW-0812">Transmembrane</keyword>
<dbReference type="RefSeq" id="WP_165929085.1">
    <property type="nucleotide sequence ID" value="NZ_SMGR01000001.1"/>
</dbReference>
<proteinExistence type="inferred from homology"/>
<feature type="transmembrane region" description="Helical" evidence="8">
    <location>
        <begin position="72"/>
        <end position="91"/>
    </location>
</feature>
<feature type="transmembrane region" description="Helical" evidence="8">
    <location>
        <begin position="31"/>
        <end position="51"/>
    </location>
</feature>